<accession>A0A6J2YNP6</accession>
<proteinExistence type="predicted"/>
<reference evidence="3" key="1">
    <citation type="submission" date="2025-08" db="UniProtKB">
        <authorList>
            <consortium name="RefSeq"/>
        </authorList>
    </citation>
    <scope>IDENTIFICATION</scope>
    <source>
        <tissue evidence="3">Gonads</tissue>
    </source>
</reference>
<dbReference type="AlphaFoldDB" id="A0A6J2YNP6"/>
<dbReference type="RefSeq" id="XP_030764415.1">
    <property type="nucleotide sequence ID" value="XM_030908555.1"/>
</dbReference>
<sequence length="151" mass="17568">MDKEMTQTKFYNRRMTVWWFLIMVINFIFGVAGIIICSLKIRNIGNEDFQIGFFKLSMGFAACNLILSVLLLVAVLKRDQKYAFLYALLIFLSLFAATIHIESTTSKNVTFIIIFIVFALLCFLWFCVYGTYQIWLKDNLAEKNEVEQTVV</sequence>
<evidence type="ECO:0000313" key="2">
    <source>
        <dbReference type="Proteomes" id="UP000504635"/>
    </source>
</evidence>
<dbReference type="InParanoid" id="A0A6J2YNP6"/>
<dbReference type="GeneID" id="115888734"/>
<protein>
    <submittedName>
        <fullName evidence="3">Uncharacterized protein LOC115888734</fullName>
    </submittedName>
</protein>
<dbReference type="KEGG" id="soy:115888734"/>
<keyword evidence="1" id="KW-0812">Transmembrane</keyword>
<evidence type="ECO:0000256" key="1">
    <source>
        <dbReference type="SAM" id="Phobius"/>
    </source>
</evidence>
<evidence type="ECO:0000313" key="3">
    <source>
        <dbReference type="RefSeq" id="XP_030764415.1"/>
    </source>
</evidence>
<feature type="transmembrane region" description="Helical" evidence="1">
    <location>
        <begin position="82"/>
        <end position="99"/>
    </location>
</feature>
<name>A0A6J2YNP6_SITOR</name>
<organism evidence="2 3">
    <name type="scientific">Sitophilus oryzae</name>
    <name type="common">Rice weevil</name>
    <name type="synonym">Curculio oryzae</name>
    <dbReference type="NCBI Taxonomy" id="7048"/>
    <lineage>
        <taxon>Eukaryota</taxon>
        <taxon>Metazoa</taxon>
        <taxon>Ecdysozoa</taxon>
        <taxon>Arthropoda</taxon>
        <taxon>Hexapoda</taxon>
        <taxon>Insecta</taxon>
        <taxon>Pterygota</taxon>
        <taxon>Neoptera</taxon>
        <taxon>Endopterygota</taxon>
        <taxon>Coleoptera</taxon>
        <taxon>Polyphaga</taxon>
        <taxon>Cucujiformia</taxon>
        <taxon>Curculionidae</taxon>
        <taxon>Dryophthorinae</taxon>
        <taxon>Sitophilus</taxon>
    </lineage>
</organism>
<keyword evidence="1" id="KW-0472">Membrane</keyword>
<dbReference type="OrthoDB" id="6716273at2759"/>
<keyword evidence="1" id="KW-1133">Transmembrane helix</keyword>
<feature type="transmembrane region" description="Helical" evidence="1">
    <location>
        <begin position="17"/>
        <end position="41"/>
    </location>
</feature>
<gene>
    <name evidence="3" type="primary">LOC115888734</name>
</gene>
<keyword evidence="2" id="KW-1185">Reference proteome</keyword>
<feature type="transmembrane region" description="Helical" evidence="1">
    <location>
        <begin position="53"/>
        <end position="76"/>
    </location>
</feature>
<feature type="transmembrane region" description="Helical" evidence="1">
    <location>
        <begin position="111"/>
        <end position="132"/>
    </location>
</feature>
<dbReference type="Proteomes" id="UP000504635">
    <property type="component" value="Unplaced"/>
</dbReference>